<evidence type="ECO:0000313" key="3">
    <source>
        <dbReference type="Proteomes" id="UP000238649"/>
    </source>
</evidence>
<feature type="non-terminal residue" evidence="2">
    <location>
        <position position="652"/>
    </location>
</feature>
<dbReference type="OrthoDB" id="5521237at2"/>
<comment type="caution">
    <text evidence="2">The sequence shown here is derived from an EMBL/GenBank/DDBJ whole genome shotgun (WGS) entry which is preliminary data.</text>
</comment>
<dbReference type="Gene3D" id="3.40.50.300">
    <property type="entry name" value="P-loop containing nucleotide triphosphate hydrolases"/>
    <property type="match status" value="1"/>
</dbReference>
<dbReference type="InterPro" id="IPR027417">
    <property type="entry name" value="P-loop_NTPase"/>
</dbReference>
<protein>
    <recommendedName>
        <fullName evidence="1">Orc1-like AAA ATPase domain-containing protein</fullName>
    </recommendedName>
</protein>
<feature type="domain" description="Orc1-like AAA ATPase" evidence="1">
    <location>
        <begin position="328"/>
        <end position="530"/>
    </location>
</feature>
<organism evidence="2 3">
    <name type="scientific">Aliarcobacter cryaerophilus</name>
    <dbReference type="NCBI Taxonomy" id="28198"/>
    <lineage>
        <taxon>Bacteria</taxon>
        <taxon>Pseudomonadati</taxon>
        <taxon>Campylobacterota</taxon>
        <taxon>Epsilonproteobacteria</taxon>
        <taxon>Campylobacterales</taxon>
        <taxon>Arcobacteraceae</taxon>
        <taxon>Aliarcobacter</taxon>
    </lineage>
</organism>
<dbReference type="AlphaFoldDB" id="A0A2S9SLP2"/>
<accession>A0A2S9SLP2</accession>
<dbReference type="RefSeq" id="WP_133165396.1">
    <property type="nucleotide sequence ID" value="NZ_NXGH01000043.1"/>
</dbReference>
<dbReference type="Proteomes" id="UP000238649">
    <property type="component" value="Unassembled WGS sequence"/>
</dbReference>
<dbReference type="InterPro" id="IPR041664">
    <property type="entry name" value="AAA_16"/>
</dbReference>
<evidence type="ECO:0000313" key="2">
    <source>
        <dbReference type="EMBL" id="PRM87507.1"/>
    </source>
</evidence>
<dbReference type="SUPFAM" id="SSF52540">
    <property type="entry name" value="P-loop containing nucleoside triphosphate hydrolases"/>
    <property type="match status" value="1"/>
</dbReference>
<dbReference type="Pfam" id="PF13191">
    <property type="entry name" value="AAA_16"/>
    <property type="match status" value="1"/>
</dbReference>
<name>A0A2S9SLP2_9BACT</name>
<gene>
    <name evidence="2" type="ORF">CJ671_10020</name>
</gene>
<proteinExistence type="predicted"/>
<evidence type="ECO:0000259" key="1">
    <source>
        <dbReference type="Pfam" id="PF13191"/>
    </source>
</evidence>
<dbReference type="EMBL" id="NXGH01000043">
    <property type="protein sequence ID" value="PRM87507.1"/>
    <property type="molecule type" value="Genomic_DNA"/>
</dbReference>
<sequence length="652" mass="75579">MKNILKNYQEDIIKSTKTSLLIELNSNDLKFFDESIEKNTYFQDENFVFNLSLMMVKDIYDFPLQNKKTTNLIYIDTDKKINYKNSILLEQIIEQIEDSLKKIYNLQIAKEGIKVLLDTLSSGVGQIFNGKNYIADIITENIGEYLTGDIIDTSIEKIVNYSIDELNASVLDKISNKTVNILDNLKDSQLYLSKNAKDRLFEHSKKFNNNMSHPELYQFIIKILIDLSINMPKVIFIKNPHKLDINSINILSFLLLLSKNLKDENKNIGISLVYVYEDKNYRQYDKCEEKYKINQKLLYEQRIFAQRYSMLETPNSDIPHIAVKSNLFVGRTQELDKLKESYIFSKENKNRIVMQVVSAEAGTGKTKLVKKHIDEIRKEEKNGHLLIQLNIFNNPGHISLNSGLGSLINSILEEGERLKDLKSFFEKNIDNLKNKTFEIIFESLKNLLNGNLIDSSKTIYDRVNLERNIKSFYEKELENKSYNDNKELMFEKINKAISKLELFSDSSMPIILFIDDLQWIDEASSEYILNYLIKKFNVYIIATLRSSDGLTALKDALENKSLNKFKITLLENSKVFVNNKANSESMLNKELICNRFELLGFNRKLLTTLISQTIEGNSNQHNILCDLIFDMLSSDSNKEVINTLFAIETINI</sequence>
<reference evidence="2 3" key="1">
    <citation type="submission" date="2017-09" db="EMBL/GenBank/DDBJ databases">
        <title>Reassesment of A. cryaerophilus.</title>
        <authorList>
            <person name="Perez-Cataluna A."/>
            <person name="Collado L."/>
            <person name="Salgado O."/>
            <person name="Lefinanco V."/>
            <person name="Figueras M.J."/>
        </authorList>
    </citation>
    <scope>NUCLEOTIDE SEQUENCE [LARGE SCALE GENOMIC DNA]</scope>
    <source>
        <strain evidence="2 3">LMG 9871</strain>
    </source>
</reference>